<sequence length="75" mass="7831">MASEYHRGEMDIREQAATFKGVMAATKWGSLAVTVGVLFFTLLFCTQTGFGGSAGAALALLVLGVVGLRERAAAH</sequence>
<name>A0A975FXS7_9CAUL</name>
<dbReference type="Proteomes" id="UP000676409">
    <property type="component" value="Chromosome"/>
</dbReference>
<reference evidence="3" key="1">
    <citation type="submission" date="2021-04" db="EMBL/GenBank/DDBJ databases">
        <title>The complete genome sequence of Caulobacter sp. S6.</title>
        <authorList>
            <person name="Tang Y."/>
            <person name="Ouyang W."/>
            <person name="Liu Q."/>
            <person name="Huang B."/>
            <person name="Guo Z."/>
            <person name="Lei P."/>
        </authorList>
    </citation>
    <scope>NUCLEOTIDE SEQUENCE</scope>
    <source>
        <strain evidence="3">S6</strain>
    </source>
</reference>
<dbReference type="Pfam" id="PF07835">
    <property type="entry name" value="COX4_pro_2"/>
    <property type="match status" value="1"/>
</dbReference>
<evidence type="ECO:0000259" key="2">
    <source>
        <dbReference type="Pfam" id="PF07835"/>
    </source>
</evidence>
<dbReference type="InterPro" id="IPR036596">
    <property type="entry name" value="Cyt-C_aa3_sf"/>
</dbReference>
<evidence type="ECO:0000256" key="1">
    <source>
        <dbReference type="SAM" id="Phobius"/>
    </source>
</evidence>
<feature type="transmembrane region" description="Helical" evidence="1">
    <location>
        <begin position="50"/>
        <end position="68"/>
    </location>
</feature>
<organism evidence="3 4">
    <name type="scientific">Phenylobacterium montanum</name>
    <dbReference type="NCBI Taxonomy" id="2823693"/>
    <lineage>
        <taxon>Bacteria</taxon>
        <taxon>Pseudomonadati</taxon>
        <taxon>Pseudomonadota</taxon>
        <taxon>Alphaproteobacteria</taxon>
        <taxon>Caulobacterales</taxon>
        <taxon>Caulobacteraceae</taxon>
        <taxon>Phenylobacterium</taxon>
    </lineage>
</organism>
<dbReference type="AlphaFoldDB" id="A0A975FXS7"/>
<feature type="transmembrane region" description="Helical" evidence="1">
    <location>
        <begin position="21"/>
        <end position="44"/>
    </location>
</feature>
<dbReference type="SUPFAM" id="SSF81469">
    <property type="entry name" value="Bacterial aa3 type cytochrome c oxidase subunit IV"/>
    <property type="match status" value="1"/>
</dbReference>
<keyword evidence="4" id="KW-1185">Reference proteome</keyword>
<evidence type="ECO:0000313" key="3">
    <source>
        <dbReference type="EMBL" id="QUD86787.1"/>
    </source>
</evidence>
<dbReference type="EMBL" id="CP073078">
    <property type="protein sequence ID" value="QUD86787.1"/>
    <property type="molecule type" value="Genomic_DNA"/>
</dbReference>
<evidence type="ECO:0000313" key="4">
    <source>
        <dbReference type="Proteomes" id="UP000676409"/>
    </source>
</evidence>
<protein>
    <submittedName>
        <fullName evidence="3">Aa3-type cytochrome c oxidase subunit IV</fullName>
    </submittedName>
</protein>
<dbReference type="Gene3D" id="1.20.5.160">
    <property type="entry name" value="Bacterial aa3 type cytochrome c oxidase subunit IV"/>
    <property type="match status" value="1"/>
</dbReference>
<keyword evidence="1" id="KW-1133">Transmembrane helix</keyword>
<gene>
    <name evidence="3" type="ORF">KCG34_17135</name>
</gene>
<keyword evidence="1" id="KW-0812">Transmembrane</keyword>
<dbReference type="RefSeq" id="WP_211936839.1">
    <property type="nucleotide sequence ID" value="NZ_CP073078.1"/>
</dbReference>
<proteinExistence type="predicted"/>
<feature type="domain" description="Cytochrome c oxidase subunit IV bacterial aa3 type" evidence="2">
    <location>
        <begin position="5"/>
        <end position="44"/>
    </location>
</feature>
<dbReference type="KEGG" id="caul:KCG34_17135"/>
<dbReference type="InterPro" id="IPR012422">
    <property type="entry name" value="Cyt_c_oxidase_su4_bac-aa3"/>
</dbReference>
<keyword evidence="1" id="KW-0472">Membrane</keyword>
<accession>A0A975FXS7</accession>